<keyword evidence="1" id="KW-0732">Signal</keyword>
<name>A0A5N6HAJ7_ASPFL</name>
<feature type="signal peptide" evidence="1">
    <location>
        <begin position="1"/>
        <end position="19"/>
    </location>
</feature>
<protein>
    <submittedName>
        <fullName evidence="2">Uncharacterized protein</fullName>
    </submittedName>
</protein>
<dbReference type="AlphaFoldDB" id="A0A5N6HAJ7"/>
<evidence type="ECO:0000256" key="1">
    <source>
        <dbReference type="SAM" id="SignalP"/>
    </source>
</evidence>
<proteinExistence type="predicted"/>
<dbReference type="EMBL" id="ML734560">
    <property type="protein sequence ID" value="KAB8251268.1"/>
    <property type="molecule type" value="Genomic_DNA"/>
</dbReference>
<organism evidence="2">
    <name type="scientific">Aspergillus flavus</name>
    <dbReference type="NCBI Taxonomy" id="5059"/>
    <lineage>
        <taxon>Eukaryota</taxon>
        <taxon>Fungi</taxon>
        <taxon>Dikarya</taxon>
        <taxon>Ascomycota</taxon>
        <taxon>Pezizomycotina</taxon>
        <taxon>Eurotiomycetes</taxon>
        <taxon>Eurotiomycetidae</taxon>
        <taxon>Eurotiales</taxon>
        <taxon>Aspergillaceae</taxon>
        <taxon>Aspergillus</taxon>
        <taxon>Aspergillus subgen. Circumdati</taxon>
    </lineage>
</organism>
<gene>
    <name evidence="2" type="ORF">BDV35DRAFT_7659</name>
</gene>
<reference evidence="2" key="1">
    <citation type="submission" date="2019-04" db="EMBL/GenBank/DDBJ databases">
        <title>Friends and foes A comparative genomics study of 23 Aspergillus species from section Flavi.</title>
        <authorList>
            <consortium name="DOE Joint Genome Institute"/>
            <person name="Kjaerbolling I."/>
            <person name="Vesth T."/>
            <person name="Frisvad J.C."/>
            <person name="Nybo J.L."/>
            <person name="Theobald S."/>
            <person name="Kildgaard S."/>
            <person name="Isbrandt T."/>
            <person name="Kuo A."/>
            <person name="Sato A."/>
            <person name="Lyhne E.K."/>
            <person name="Kogle M.E."/>
            <person name="Wiebenga A."/>
            <person name="Kun R.S."/>
            <person name="Lubbers R.J."/>
            <person name="Makela M.R."/>
            <person name="Barry K."/>
            <person name="Chovatia M."/>
            <person name="Clum A."/>
            <person name="Daum C."/>
            <person name="Haridas S."/>
            <person name="He G."/>
            <person name="LaButti K."/>
            <person name="Lipzen A."/>
            <person name="Mondo S."/>
            <person name="Riley R."/>
            <person name="Salamov A."/>
            <person name="Simmons B.A."/>
            <person name="Magnuson J.K."/>
            <person name="Henrissat B."/>
            <person name="Mortensen U.H."/>
            <person name="Larsen T.O."/>
            <person name="Devries R.P."/>
            <person name="Grigoriev I.V."/>
            <person name="Machida M."/>
            <person name="Baker S.E."/>
            <person name="Andersen M.R."/>
        </authorList>
    </citation>
    <scope>NUCLEOTIDE SEQUENCE [LARGE SCALE GENOMIC DNA]</scope>
    <source>
        <strain evidence="2">CBS 121.62</strain>
    </source>
</reference>
<sequence>MSLRFFFFFFFFFLNNLLSSQIRTRCPFRISCSSQVPKWEIGICESFVVLLLVVLLSSWIC</sequence>
<feature type="chain" id="PRO_5024966994" evidence="1">
    <location>
        <begin position="20"/>
        <end position="61"/>
    </location>
</feature>
<evidence type="ECO:0000313" key="2">
    <source>
        <dbReference type="EMBL" id="KAB8251268.1"/>
    </source>
</evidence>
<dbReference type="Proteomes" id="UP000325434">
    <property type="component" value="Unassembled WGS sequence"/>
</dbReference>
<accession>A0A5N6HAJ7</accession>